<dbReference type="PANTHER" id="PTHR43479">
    <property type="entry name" value="ACREF/ENVCD OPERON REPRESSOR-RELATED"/>
    <property type="match status" value="1"/>
</dbReference>
<comment type="caution">
    <text evidence="4">The sequence shown here is derived from an EMBL/GenBank/DDBJ whole genome shotgun (WGS) entry which is preliminary data.</text>
</comment>
<sequence>MDLKKKIMEAAWELFQEKGYTATTVNEIIEKAGTSKGGFYYYFHAKDELLNSLYYFFDREYEKYYQSMDKSLNYIMQIKLLNQYVFYFIEGNVKVDLLASLYRSQLAEKKQTHFLDPNRYYIRLVKRLITEGQKKGEIRSDLTADELVKHILLVERGLLTDWCVEDGGYSLGYFGAHSFNLYMEFLEPSGKDAEE</sequence>
<dbReference type="EMBL" id="JACLYY010000012">
    <property type="protein sequence ID" value="MBM6738837.1"/>
    <property type="molecule type" value="Genomic_DNA"/>
</dbReference>
<evidence type="ECO:0000259" key="3">
    <source>
        <dbReference type="PROSITE" id="PS50977"/>
    </source>
</evidence>
<dbReference type="SUPFAM" id="SSF46689">
    <property type="entry name" value="Homeodomain-like"/>
    <property type="match status" value="1"/>
</dbReference>
<name>A0ABS2EB44_9FIRM</name>
<dbReference type="Gene3D" id="1.10.357.10">
    <property type="entry name" value="Tetracycline Repressor, domain 2"/>
    <property type="match status" value="1"/>
</dbReference>
<dbReference type="Pfam" id="PF00440">
    <property type="entry name" value="TetR_N"/>
    <property type="match status" value="1"/>
</dbReference>
<protein>
    <submittedName>
        <fullName evidence="4">TetR/AcrR family transcriptional regulator</fullName>
    </submittedName>
</protein>
<proteinExistence type="predicted"/>
<dbReference type="InterPro" id="IPR001647">
    <property type="entry name" value="HTH_TetR"/>
</dbReference>
<organism evidence="4 5">
    <name type="scientific">Faecalicatena fissicatena</name>
    <dbReference type="NCBI Taxonomy" id="290055"/>
    <lineage>
        <taxon>Bacteria</taxon>
        <taxon>Bacillati</taxon>
        <taxon>Bacillota</taxon>
        <taxon>Clostridia</taxon>
        <taxon>Lachnospirales</taxon>
        <taxon>Lachnospiraceae</taxon>
        <taxon>Faecalicatena</taxon>
    </lineage>
</organism>
<dbReference type="PANTHER" id="PTHR43479:SF11">
    <property type="entry name" value="ACREF_ENVCD OPERON REPRESSOR-RELATED"/>
    <property type="match status" value="1"/>
</dbReference>
<dbReference type="RefSeq" id="WP_033124267.1">
    <property type="nucleotide sequence ID" value="NZ_JACLYY010000012.1"/>
</dbReference>
<dbReference type="SUPFAM" id="SSF48498">
    <property type="entry name" value="Tetracyclin repressor-like, C-terminal domain"/>
    <property type="match status" value="1"/>
</dbReference>
<dbReference type="InterPro" id="IPR050624">
    <property type="entry name" value="HTH-type_Tx_Regulator"/>
</dbReference>
<dbReference type="PROSITE" id="PS50977">
    <property type="entry name" value="HTH_TETR_2"/>
    <property type="match status" value="1"/>
</dbReference>
<evidence type="ECO:0000313" key="4">
    <source>
        <dbReference type="EMBL" id="MBM6738837.1"/>
    </source>
</evidence>
<dbReference type="Proteomes" id="UP000716906">
    <property type="component" value="Unassembled WGS sequence"/>
</dbReference>
<gene>
    <name evidence="4" type="ORF">H7U36_12130</name>
</gene>
<feature type="DNA-binding region" description="H-T-H motif" evidence="2">
    <location>
        <begin position="24"/>
        <end position="43"/>
    </location>
</feature>
<keyword evidence="5" id="KW-1185">Reference proteome</keyword>
<accession>A0ABS2EB44</accession>
<dbReference type="InterPro" id="IPR009057">
    <property type="entry name" value="Homeodomain-like_sf"/>
</dbReference>
<keyword evidence="1 2" id="KW-0238">DNA-binding</keyword>
<evidence type="ECO:0000256" key="2">
    <source>
        <dbReference type="PROSITE-ProRule" id="PRU00335"/>
    </source>
</evidence>
<dbReference type="InterPro" id="IPR036271">
    <property type="entry name" value="Tet_transcr_reg_TetR-rel_C_sf"/>
</dbReference>
<dbReference type="PRINTS" id="PR00455">
    <property type="entry name" value="HTHTETR"/>
</dbReference>
<evidence type="ECO:0000313" key="5">
    <source>
        <dbReference type="Proteomes" id="UP000716906"/>
    </source>
</evidence>
<reference evidence="4 5" key="1">
    <citation type="journal article" date="2021" name="Sci. Rep.">
        <title>The distribution of antibiotic resistance genes in chicken gut microbiota commensals.</title>
        <authorList>
            <person name="Juricova H."/>
            <person name="Matiasovicova J."/>
            <person name="Kubasova T."/>
            <person name="Cejkova D."/>
            <person name="Rychlik I."/>
        </authorList>
    </citation>
    <scope>NUCLEOTIDE SEQUENCE [LARGE SCALE GENOMIC DNA]</scope>
    <source>
        <strain evidence="4 5">An773</strain>
    </source>
</reference>
<feature type="domain" description="HTH tetR-type" evidence="3">
    <location>
        <begin position="1"/>
        <end position="61"/>
    </location>
</feature>
<evidence type="ECO:0000256" key="1">
    <source>
        <dbReference type="ARBA" id="ARBA00023125"/>
    </source>
</evidence>